<dbReference type="GO" id="GO:0000724">
    <property type="term" value="P:double-strand break repair via homologous recombination"/>
    <property type="evidence" value="ECO:0007669"/>
    <property type="project" value="TreeGrafter"/>
</dbReference>
<keyword evidence="2" id="KW-0238">DNA-binding</keyword>
<dbReference type="EC" id="5.6.2.4" evidence="5"/>
<dbReference type="GO" id="GO:0009378">
    <property type="term" value="F:four-way junction helicase activity"/>
    <property type="evidence" value="ECO:0007669"/>
    <property type="project" value="TreeGrafter"/>
</dbReference>
<dbReference type="InterPro" id="IPR001650">
    <property type="entry name" value="Helicase_C-like"/>
</dbReference>
<evidence type="ECO:0000256" key="4">
    <source>
        <dbReference type="ARBA" id="ARBA00034617"/>
    </source>
</evidence>
<dbReference type="Proteomes" id="UP000789706">
    <property type="component" value="Unassembled WGS sequence"/>
</dbReference>
<dbReference type="GO" id="GO:0043138">
    <property type="term" value="F:3'-5' DNA helicase activity"/>
    <property type="evidence" value="ECO:0007669"/>
    <property type="project" value="UniProtKB-EC"/>
</dbReference>
<keyword evidence="8" id="KW-1185">Reference proteome</keyword>
<feature type="domain" description="Helicase C-terminal" evidence="6">
    <location>
        <begin position="1"/>
        <end position="76"/>
    </location>
</feature>
<evidence type="ECO:0000256" key="3">
    <source>
        <dbReference type="ARBA" id="ARBA00023235"/>
    </source>
</evidence>
<reference evidence="7" key="1">
    <citation type="submission" date="2021-06" db="EMBL/GenBank/DDBJ databases">
        <authorList>
            <person name="Kallberg Y."/>
            <person name="Tangrot J."/>
            <person name="Rosling A."/>
        </authorList>
    </citation>
    <scope>NUCLEOTIDE SEQUENCE</scope>
    <source>
        <strain evidence="7">AZ414A</strain>
    </source>
</reference>
<dbReference type="PANTHER" id="PTHR13710">
    <property type="entry name" value="DNA HELICASE RECQ FAMILY MEMBER"/>
    <property type="match status" value="1"/>
</dbReference>
<proteinExistence type="inferred from homology"/>
<dbReference type="EMBL" id="CAJVPK010000079">
    <property type="protein sequence ID" value="CAG8444285.1"/>
    <property type="molecule type" value="Genomic_DNA"/>
</dbReference>
<comment type="catalytic activity">
    <reaction evidence="4">
        <text>Couples ATP hydrolysis with the unwinding of duplex DNA by translocating in the 3'-5' direction.</text>
        <dbReference type="EC" id="5.6.2.4"/>
    </reaction>
</comment>
<dbReference type="OrthoDB" id="10261556at2759"/>
<sequence>MRINEPDVQVVIHAGIPLSMSNLTQESGRAGRDGLPAKAIIMFNRKDIRTVMRVYSGEHDSLSHNEENNENNEPITDYFAWPEDPESKECNICDNCIRRMADNPIYGKNVKSNRRNY</sequence>
<dbReference type="InterPro" id="IPR027417">
    <property type="entry name" value="P-loop_NTPase"/>
</dbReference>
<evidence type="ECO:0000259" key="6">
    <source>
        <dbReference type="PROSITE" id="PS51194"/>
    </source>
</evidence>
<dbReference type="GO" id="GO:0005694">
    <property type="term" value="C:chromosome"/>
    <property type="evidence" value="ECO:0007669"/>
    <property type="project" value="TreeGrafter"/>
</dbReference>
<protein>
    <recommendedName>
        <fullName evidence="5">DNA 3'-5' helicase</fullName>
        <ecNumber evidence="5">5.6.2.4</ecNumber>
    </recommendedName>
</protein>
<dbReference type="GO" id="GO:0005737">
    <property type="term" value="C:cytoplasm"/>
    <property type="evidence" value="ECO:0007669"/>
    <property type="project" value="TreeGrafter"/>
</dbReference>
<comment type="similarity">
    <text evidence="1">Belongs to the helicase family. RecQ subfamily.</text>
</comment>
<evidence type="ECO:0000313" key="7">
    <source>
        <dbReference type="EMBL" id="CAG8444285.1"/>
    </source>
</evidence>
<dbReference type="GO" id="GO:0003677">
    <property type="term" value="F:DNA binding"/>
    <property type="evidence" value="ECO:0007669"/>
    <property type="project" value="UniProtKB-KW"/>
</dbReference>
<dbReference type="Gene3D" id="3.40.50.300">
    <property type="entry name" value="P-loop containing nucleotide triphosphate hydrolases"/>
    <property type="match status" value="1"/>
</dbReference>
<evidence type="ECO:0000256" key="1">
    <source>
        <dbReference type="ARBA" id="ARBA00005446"/>
    </source>
</evidence>
<name>A0A9N8V641_9GLOM</name>
<comment type="caution">
    <text evidence="7">The sequence shown here is derived from an EMBL/GenBank/DDBJ whole genome shotgun (WGS) entry which is preliminary data.</text>
</comment>
<dbReference type="AlphaFoldDB" id="A0A9N8V641"/>
<organism evidence="7 8">
    <name type="scientific">Diversispora eburnea</name>
    <dbReference type="NCBI Taxonomy" id="1213867"/>
    <lineage>
        <taxon>Eukaryota</taxon>
        <taxon>Fungi</taxon>
        <taxon>Fungi incertae sedis</taxon>
        <taxon>Mucoromycota</taxon>
        <taxon>Glomeromycotina</taxon>
        <taxon>Glomeromycetes</taxon>
        <taxon>Diversisporales</taxon>
        <taxon>Diversisporaceae</taxon>
        <taxon>Diversispora</taxon>
    </lineage>
</organism>
<dbReference type="PROSITE" id="PS51194">
    <property type="entry name" value="HELICASE_CTER"/>
    <property type="match status" value="1"/>
</dbReference>
<evidence type="ECO:0000256" key="5">
    <source>
        <dbReference type="ARBA" id="ARBA00034808"/>
    </source>
</evidence>
<accession>A0A9N8V641</accession>
<gene>
    <name evidence="7" type="ORF">DEBURN_LOCUS1682</name>
</gene>
<keyword evidence="3" id="KW-0413">Isomerase</keyword>
<evidence type="ECO:0000256" key="2">
    <source>
        <dbReference type="ARBA" id="ARBA00023125"/>
    </source>
</evidence>
<dbReference type="SUPFAM" id="SSF52540">
    <property type="entry name" value="P-loop containing nucleoside triphosphate hydrolases"/>
    <property type="match status" value="1"/>
</dbReference>
<dbReference type="PANTHER" id="PTHR13710:SF105">
    <property type="entry name" value="ATP-DEPENDENT DNA HELICASE Q1"/>
    <property type="match status" value="1"/>
</dbReference>
<evidence type="ECO:0000313" key="8">
    <source>
        <dbReference type="Proteomes" id="UP000789706"/>
    </source>
</evidence>